<dbReference type="PROSITE" id="PS51635">
    <property type="entry name" value="PNPLA"/>
    <property type="match status" value="1"/>
</dbReference>
<accession>A0A9W9UL10</accession>
<keyword evidence="1 2" id="KW-0443">Lipid metabolism</keyword>
<dbReference type="InterPro" id="IPR002641">
    <property type="entry name" value="PNPLA_dom"/>
</dbReference>
<sequence>MHATSKDDEQNPVNDRGICLLSLDGGGVRGLSTLFLLKKIMDLLNLRCKSGSRRVKPCDIFDLMCGTSTGGIIAIMLGRLEMDVDECIQAYLRLMRRVFNARSQRIPFGLNFDIKSRFKSSDLKAAILEVLGEHGADENTPFDDGNVQRCKVFVCATSKETSGITRIRSYTPDEGANITATICEAALATSAATSFFDPVKIGACTFVDGALGANNPVDHLEGEASKLWSSQGDLKSLVKLILSIGTGNPGTNEINTKALRIHATLAKIATETEDTEKGFIERWREHFIEDRFFRFNVQQGLQKVGLEEYEKEAMIMAATNQYLDHTDCIVRMRKCVNNLVQKQKKAPFDFAIIHAQYLENLSRRIPFHHNIPFLANERFVDREKELSKLESLLFSEDSCSNVAIHGLGGVGKTQIALALAHKAYSECHGYAVFWIQATTIESIQKSYTEIAGELELPGLDNENADVKTLLKDYLSKRTGKWLLIFDNADDGAMWLADPPADPRPKSYPLTQFLPESKYGRVLFTTRDKAIACDVAPNPVEVGELSEEQAKTLLKRHLSLPSNQDNLAQSDRSLQEDKDILLLLRQLACLPLAIAQAASFMKKNSMGVSRYLKLLDRPEQEVIDLLSRDFKTDGRYPGLKNPVITTWLVSFEYICKEPLSLKYLCFAACIEPKDIPESLLPSTESEVAKYDAIGTLLAYSFMTRNATDSLSMHRLVHIATRNWLRTQTPPSELSLSKSFMSALKTLVHKFPLGHYADRQKWREYMPHALSLLQAHETQDMRERYQLLYQVSLCLLKDGRYKQALSFVEQLVKWARDTQDQDDPSSLEFQRLLGIIYNADGQLKLALELFEHLLEVQEKISAEKFASKVTPQHQNTSRPDITHFSKMTNLVRATIEKARADRDPQRLAFQHLLAIVHDAYGNYPRAVQLLEHIIGIIKAGHPTESDPELLAAQHSLAIIWKSNGQTDQALELLTHVLEVRKRTLDEDHPSRISSQIQLANVYKRIGNFEQALRILEPLVEFGEKALAEDDRMQLSSQHALAKVYKANQEHERALMLLEHIVSVRTKALPEDHLSLLSSQHALAHTLKEMGQIGRALEIQGHVVQIKKRALAEDQPSLLSSQHQLAVIYIKDRKIKKALELLQHVVRIREKTLSEEHPALLTSQHVLGATYQEDGQDLPAKQLLRHVVAVRRRVLPEDDPNRMESERVLAKFDRRDKEKGSLADGFPLQTTVDMRCETS</sequence>
<dbReference type="PANTHER" id="PTHR46082">
    <property type="entry name" value="ATP/GTP-BINDING PROTEIN-RELATED"/>
    <property type="match status" value="1"/>
</dbReference>
<feature type="short sequence motif" description="DGA/G" evidence="2">
    <location>
        <begin position="208"/>
        <end position="210"/>
    </location>
</feature>
<dbReference type="Gene3D" id="3.40.50.300">
    <property type="entry name" value="P-loop containing nucleotide triphosphate hydrolases"/>
    <property type="match status" value="1"/>
</dbReference>
<dbReference type="EMBL" id="JAPZBR010000007">
    <property type="protein sequence ID" value="KAJ5346537.1"/>
    <property type="molecule type" value="Genomic_DNA"/>
</dbReference>
<comment type="caution">
    <text evidence="4">The sequence shown here is derived from an EMBL/GenBank/DDBJ whole genome shotgun (WGS) entry which is preliminary data.</text>
</comment>
<reference evidence="4" key="1">
    <citation type="submission" date="2022-12" db="EMBL/GenBank/DDBJ databases">
        <authorList>
            <person name="Petersen C."/>
        </authorList>
    </citation>
    <scope>NUCLEOTIDE SEQUENCE</scope>
    <source>
        <strain evidence="4">IBT 35675</strain>
    </source>
</reference>
<dbReference type="InterPro" id="IPR011990">
    <property type="entry name" value="TPR-like_helical_dom_sf"/>
</dbReference>
<evidence type="ECO:0000313" key="4">
    <source>
        <dbReference type="EMBL" id="KAJ5346537.1"/>
    </source>
</evidence>
<dbReference type="PANTHER" id="PTHR46082:SF6">
    <property type="entry name" value="AAA+ ATPASE DOMAIN-CONTAINING PROTEIN-RELATED"/>
    <property type="match status" value="1"/>
</dbReference>
<dbReference type="InterPro" id="IPR019734">
    <property type="entry name" value="TPR_rpt"/>
</dbReference>
<dbReference type="SMART" id="SM00028">
    <property type="entry name" value="TPR"/>
    <property type="match status" value="5"/>
</dbReference>
<dbReference type="SUPFAM" id="SSF52540">
    <property type="entry name" value="P-loop containing nucleoside triphosphate hydrolases"/>
    <property type="match status" value="1"/>
</dbReference>
<dbReference type="InterPro" id="IPR027417">
    <property type="entry name" value="P-loop_NTPase"/>
</dbReference>
<dbReference type="Pfam" id="PF00931">
    <property type="entry name" value="NB-ARC"/>
    <property type="match status" value="1"/>
</dbReference>
<evidence type="ECO:0000259" key="3">
    <source>
        <dbReference type="PROSITE" id="PS51635"/>
    </source>
</evidence>
<dbReference type="CDD" id="cd07216">
    <property type="entry name" value="Pat17_PNPLA8_PNPLA9_like3"/>
    <property type="match status" value="1"/>
</dbReference>
<feature type="active site" description="Proton acceptor" evidence="2">
    <location>
        <position position="208"/>
    </location>
</feature>
<dbReference type="Proteomes" id="UP001148299">
    <property type="component" value="Unassembled WGS sequence"/>
</dbReference>
<dbReference type="InterPro" id="IPR053137">
    <property type="entry name" value="NLR-like"/>
</dbReference>
<dbReference type="SUPFAM" id="SSF48452">
    <property type="entry name" value="TPR-like"/>
    <property type="match status" value="4"/>
</dbReference>
<dbReference type="GO" id="GO:0016042">
    <property type="term" value="P:lipid catabolic process"/>
    <property type="evidence" value="ECO:0007669"/>
    <property type="project" value="UniProtKB-UniRule"/>
</dbReference>
<feature type="short sequence motif" description="GXSXG" evidence="2">
    <location>
        <begin position="66"/>
        <end position="70"/>
    </location>
</feature>
<feature type="short sequence motif" description="GXGXXG" evidence="2">
    <location>
        <begin position="25"/>
        <end position="30"/>
    </location>
</feature>
<dbReference type="GO" id="GO:0043531">
    <property type="term" value="F:ADP binding"/>
    <property type="evidence" value="ECO:0007669"/>
    <property type="project" value="InterPro"/>
</dbReference>
<organism evidence="4 5">
    <name type="scientific">Penicillium brevicompactum</name>
    <dbReference type="NCBI Taxonomy" id="5074"/>
    <lineage>
        <taxon>Eukaryota</taxon>
        <taxon>Fungi</taxon>
        <taxon>Dikarya</taxon>
        <taxon>Ascomycota</taxon>
        <taxon>Pezizomycotina</taxon>
        <taxon>Eurotiomycetes</taxon>
        <taxon>Eurotiomycetidae</taxon>
        <taxon>Eurotiales</taxon>
        <taxon>Aspergillaceae</taxon>
        <taxon>Penicillium</taxon>
    </lineage>
</organism>
<evidence type="ECO:0000256" key="2">
    <source>
        <dbReference type="PROSITE-ProRule" id="PRU01161"/>
    </source>
</evidence>
<keyword evidence="2" id="KW-0442">Lipid degradation</keyword>
<evidence type="ECO:0000256" key="1">
    <source>
        <dbReference type="ARBA" id="ARBA00023098"/>
    </source>
</evidence>
<feature type="domain" description="PNPLA" evidence="3">
    <location>
        <begin position="21"/>
        <end position="221"/>
    </location>
</feature>
<dbReference type="Pfam" id="PF01734">
    <property type="entry name" value="Patatin"/>
    <property type="match status" value="1"/>
</dbReference>
<feature type="active site" description="Nucleophile" evidence="2">
    <location>
        <position position="68"/>
    </location>
</feature>
<dbReference type="Gene3D" id="1.25.40.10">
    <property type="entry name" value="Tetratricopeptide repeat domain"/>
    <property type="match status" value="3"/>
</dbReference>
<dbReference type="InterPro" id="IPR016035">
    <property type="entry name" value="Acyl_Trfase/lysoPLipase"/>
</dbReference>
<dbReference type="GO" id="GO:0046486">
    <property type="term" value="P:glycerolipid metabolic process"/>
    <property type="evidence" value="ECO:0007669"/>
    <property type="project" value="UniProtKB-ARBA"/>
</dbReference>
<dbReference type="Pfam" id="PF13424">
    <property type="entry name" value="TPR_12"/>
    <property type="match status" value="4"/>
</dbReference>
<keyword evidence="5" id="KW-1185">Reference proteome</keyword>
<name>A0A9W9UL10_PENBR</name>
<reference evidence="4" key="2">
    <citation type="journal article" date="2023" name="IMA Fungus">
        <title>Comparative genomic study of the Penicillium genus elucidates a diverse pangenome and 15 lateral gene transfer events.</title>
        <authorList>
            <person name="Petersen C."/>
            <person name="Sorensen T."/>
            <person name="Nielsen M.R."/>
            <person name="Sondergaard T.E."/>
            <person name="Sorensen J.L."/>
            <person name="Fitzpatrick D.A."/>
            <person name="Frisvad J.C."/>
            <person name="Nielsen K.L."/>
        </authorList>
    </citation>
    <scope>NUCLEOTIDE SEQUENCE</scope>
    <source>
        <strain evidence="4">IBT 35675</strain>
    </source>
</reference>
<evidence type="ECO:0000313" key="5">
    <source>
        <dbReference type="Proteomes" id="UP001148299"/>
    </source>
</evidence>
<dbReference type="GO" id="GO:0016787">
    <property type="term" value="F:hydrolase activity"/>
    <property type="evidence" value="ECO:0007669"/>
    <property type="project" value="UniProtKB-UniRule"/>
</dbReference>
<dbReference type="Gene3D" id="3.40.1090.10">
    <property type="entry name" value="Cytosolic phospholipase A2 catalytic domain"/>
    <property type="match status" value="1"/>
</dbReference>
<protein>
    <recommendedName>
        <fullName evidence="3">PNPLA domain-containing protein</fullName>
    </recommendedName>
</protein>
<dbReference type="InterPro" id="IPR002182">
    <property type="entry name" value="NB-ARC"/>
</dbReference>
<dbReference type="SUPFAM" id="SSF52151">
    <property type="entry name" value="FabD/lysophospholipase-like"/>
    <property type="match status" value="1"/>
</dbReference>
<proteinExistence type="predicted"/>
<gene>
    <name evidence="4" type="ORF">N7541_009019</name>
</gene>
<keyword evidence="2" id="KW-0378">Hydrolase</keyword>
<dbReference type="AlphaFoldDB" id="A0A9W9UL10"/>